<dbReference type="PANTHER" id="PTHR12221:SF6">
    <property type="entry name" value="PESCADILLO HOMOLOG"/>
    <property type="match status" value="1"/>
</dbReference>
<protein>
    <recommendedName>
        <fullName evidence="5">Pescadillo homolog</fullName>
    </recommendedName>
</protein>
<feature type="compositionally biased region" description="Low complexity" evidence="6">
    <location>
        <begin position="29"/>
        <end position="52"/>
    </location>
</feature>
<feature type="region of interest" description="Disordered" evidence="6">
    <location>
        <begin position="14"/>
        <end position="54"/>
    </location>
</feature>
<evidence type="ECO:0000259" key="7">
    <source>
        <dbReference type="PROSITE" id="PS50172"/>
    </source>
</evidence>
<organism evidence="8 9">
    <name type="scientific">Leishmania tarentolae</name>
    <name type="common">Sauroleishmania tarentolae</name>
    <dbReference type="NCBI Taxonomy" id="5689"/>
    <lineage>
        <taxon>Eukaryota</taxon>
        <taxon>Discoba</taxon>
        <taxon>Euglenozoa</taxon>
        <taxon>Kinetoplastea</taxon>
        <taxon>Metakinetoplastina</taxon>
        <taxon>Trypanosomatida</taxon>
        <taxon>Trypanosomatidae</taxon>
        <taxon>Leishmaniinae</taxon>
        <taxon>Leishmania</taxon>
        <taxon>lizard Leishmania</taxon>
    </lineage>
</organism>
<comment type="caution">
    <text evidence="8">The sequence shown here is derived from an EMBL/GenBank/DDBJ whole genome shotgun (WGS) entry which is preliminary data.</text>
</comment>
<feature type="domain" description="BRCT" evidence="7">
    <location>
        <begin position="400"/>
        <end position="486"/>
    </location>
</feature>
<keyword evidence="4 5" id="KW-0539">Nucleus</keyword>
<dbReference type="InterPro" id="IPR001357">
    <property type="entry name" value="BRCT_dom"/>
</dbReference>
<dbReference type="Gene3D" id="3.40.50.10190">
    <property type="entry name" value="BRCT domain"/>
    <property type="match status" value="1"/>
</dbReference>
<dbReference type="Pfam" id="PF16589">
    <property type="entry name" value="BRCT_2"/>
    <property type="match status" value="1"/>
</dbReference>
<sequence>MHVDVTSPSHLNPFLAGVSTRHPPPPLSADPLPTTNIRSQRTRSTPSPSPSRLGAYIASDVIPTSLEGRHTHTRTRTHARTHTMAHKKQAWAKRVKKERFKKKYLTRMQATRLLQMESIQFRRLCILKGVYPRALHRSKQKQSGNEKQYYLAREIKWLVRDQIAEKMMAFRAWEKKVKRAEAMGRSEDLKVLQSPRVKPRHSLVATIKERYPYFTDAIRDIDDAMSMIHLYAFLSPEIKSETTIEVHHALTSGMSERAKEVCERWDRYVARAHVLTKGFISIKGYYYEAIVKGERVRWLCPHEYAHRFPPGIQQYVMLSFLEFYLEMMKFVLFKLESDLARDEADRLAAEDEECVNRANAEDFVSGAALAVLDVGASQAQAKEVKEAESKRSLMEDELHKARHLFSGLTFYISREVPEKRFALVINACGGRVATDYVPSNITHVVVDRPALPPGMKMYDQLEYVQPQYIFDCLNARLMLPVTGYRINEELPPHVSPFSVSITNSAEDNAAVEQVKKDHPKIVGYVPARVHEIRKLINPSYSAVDPEGKVARLEDEYSEDESHVAVPEMDGEDDVSLSGDELAEARRKPAWQEEEVTEEVQRPKLSAFKVKKQREVNLMNAPTNEVVARRRQALRKAQEKSRQTETSEARLQRKMSEVKRQEAATRKMQLQVARKKAARFYKMVSGVVQGTAKKAAALETKAKHIAEGKLHKAEDGKGLVNTRLEARRQRAEAKGKKLKERKSGNPYKKLPKWVQ</sequence>
<dbReference type="GO" id="GO:0000466">
    <property type="term" value="P:maturation of 5.8S rRNA from tricistronic rRNA transcript (SSU-rRNA, 5.8S rRNA, LSU-rRNA)"/>
    <property type="evidence" value="ECO:0007669"/>
    <property type="project" value="UniProtKB-UniRule"/>
</dbReference>
<gene>
    <name evidence="8" type="ORF">LtaPh_0407800</name>
</gene>
<keyword evidence="2 5" id="KW-0698">rRNA processing</keyword>
<name>A0A640KD71_LEITA</name>
<dbReference type="AlphaFoldDB" id="A0A640KD71"/>
<feature type="coiled-coil region" evidence="5">
    <location>
        <begin position="377"/>
        <end position="404"/>
    </location>
</feature>
<keyword evidence="3 5" id="KW-0175">Coiled coil</keyword>
<dbReference type="OrthoDB" id="10264910at2759"/>
<evidence type="ECO:0000313" key="9">
    <source>
        <dbReference type="Proteomes" id="UP000419144"/>
    </source>
</evidence>
<dbReference type="FunFam" id="3.40.50.10190:FF:000108">
    <property type="entry name" value="Pescadillo homolog"/>
    <property type="match status" value="1"/>
</dbReference>
<comment type="similarity">
    <text evidence="5">Belongs to the pescadillo family.</text>
</comment>
<evidence type="ECO:0000256" key="5">
    <source>
        <dbReference type="HAMAP-Rule" id="MF_03028"/>
    </source>
</evidence>
<accession>A0A640KD71</accession>
<keyword evidence="1 5" id="KW-0690">Ribosome biogenesis</keyword>
<dbReference type="Proteomes" id="UP000419144">
    <property type="component" value="Unassembled WGS sequence"/>
</dbReference>
<dbReference type="SMART" id="SM00292">
    <property type="entry name" value="BRCT"/>
    <property type="match status" value="1"/>
</dbReference>
<feature type="region of interest" description="Disordered" evidence="6">
    <location>
        <begin position="635"/>
        <end position="661"/>
    </location>
</feature>
<evidence type="ECO:0000256" key="4">
    <source>
        <dbReference type="ARBA" id="ARBA00023242"/>
    </source>
</evidence>
<evidence type="ECO:0000313" key="8">
    <source>
        <dbReference type="EMBL" id="GET85687.1"/>
    </source>
</evidence>
<dbReference type="GO" id="GO:0043021">
    <property type="term" value="F:ribonucleoprotein complex binding"/>
    <property type="evidence" value="ECO:0007669"/>
    <property type="project" value="UniProtKB-UniRule"/>
</dbReference>
<evidence type="ECO:0000256" key="3">
    <source>
        <dbReference type="ARBA" id="ARBA00023054"/>
    </source>
</evidence>
<dbReference type="CDD" id="cd17709">
    <property type="entry name" value="BRCT_pescadillo_like"/>
    <property type="match status" value="1"/>
</dbReference>
<dbReference type="GO" id="GO:0003723">
    <property type="term" value="F:RNA binding"/>
    <property type="evidence" value="ECO:0007669"/>
    <property type="project" value="TreeGrafter"/>
</dbReference>
<keyword evidence="9" id="KW-1185">Reference proteome</keyword>
<comment type="subcellular location">
    <subcellularLocation>
        <location evidence="5">Nucleus</location>
        <location evidence="5">Nucleolus</location>
    </subcellularLocation>
    <subcellularLocation>
        <location evidence="5">Nucleus</location>
        <location evidence="5">Nucleoplasm</location>
    </subcellularLocation>
</comment>
<dbReference type="Pfam" id="PF06732">
    <property type="entry name" value="Pescadillo_N"/>
    <property type="match status" value="1"/>
</dbReference>
<feature type="region of interest" description="Disordered" evidence="6">
    <location>
        <begin position="727"/>
        <end position="754"/>
    </location>
</feature>
<dbReference type="GO" id="GO:0030687">
    <property type="term" value="C:preribosome, large subunit precursor"/>
    <property type="evidence" value="ECO:0007669"/>
    <property type="project" value="UniProtKB-UniRule"/>
</dbReference>
<dbReference type="InterPro" id="IPR036420">
    <property type="entry name" value="BRCT_dom_sf"/>
</dbReference>
<dbReference type="GO" id="GO:0005654">
    <property type="term" value="C:nucleoplasm"/>
    <property type="evidence" value="ECO:0007669"/>
    <property type="project" value="UniProtKB-SubCell"/>
</dbReference>
<dbReference type="EMBL" id="BLBS01000004">
    <property type="protein sequence ID" value="GET85687.1"/>
    <property type="molecule type" value="Genomic_DNA"/>
</dbReference>
<dbReference type="VEuPathDB" id="TriTrypDB:LtaPh_0407800"/>
<dbReference type="InterPro" id="IPR010613">
    <property type="entry name" value="PES"/>
</dbReference>
<dbReference type="PANTHER" id="PTHR12221">
    <property type="entry name" value="PESCADILLO - RELATED"/>
    <property type="match status" value="1"/>
</dbReference>
<evidence type="ECO:0000256" key="2">
    <source>
        <dbReference type="ARBA" id="ARBA00022552"/>
    </source>
</evidence>
<reference evidence="8" key="1">
    <citation type="submission" date="2019-11" db="EMBL/GenBank/DDBJ databases">
        <title>Leishmania tarentolae CDS.</title>
        <authorList>
            <person name="Goto Y."/>
            <person name="Yamagishi J."/>
        </authorList>
    </citation>
    <scope>NUCLEOTIDE SEQUENCE [LARGE SCALE GENOMIC DNA]</scope>
    <source>
        <strain evidence="8">Parrot Tar II</strain>
    </source>
</reference>
<dbReference type="HAMAP" id="MF_03028">
    <property type="entry name" value="Pescadillo"/>
    <property type="match status" value="1"/>
</dbReference>
<dbReference type="PROSITE" id="PS50172">
    <property type="entry name" value="BRCT"/>
    <property type="match status" value="1"/>
</dbReference>
<dbReference type="SUPFAM" id="SSF52113">
    <property type="entry name" value="BRCT domain"/>
    <property type="match status" value="1"/>
</dbReference>
<dbReference type="GO" id="GO:0000463">
    <property type="term" value="P:maturation of LSU-rRNA from tricistronic rRNA transcript (SSU-rRNA, 5.8S rRNA, LSU-rRNA)"/>
    <property type="evidence" value="ECO:0007669"/>
    <property type="project" value="UniProtKB-UniRule"/>
</dbReference>
<evidence type="ECO:0000256" key="6">
    <source>
        <dbReference type="SAM" id="MobiDB-lite"/>
    </source>
</evidence>
<comment type="function">
    <text evidence="5">Required for maturation of ribosomal RNAs and formation of the large ribosomal subunit.</text>
</comment>
<proteinExistence type="inferred from homology"/>
<evidence type="ECO:0000256" key="1">
    <source>
        <dbReference type="ARBA" id="ARBA00022517"/>
    </source>
</evidence>
<dbReference type="GO" id="GO:0070545">
    <property type="term" value="C:PeBoW complex"/>
    <property type="evidence" value="ECO:0007669"/>
    <property type="project" value="TreeGrafter"/>
</dbReference>